<proteinExistence type="predicted"/>
<dbReference type="Proteomes" id="UP001058744">
    <property type="component" value="Chromosome"/>
</dbReference>
<reference evidence="1" key="1">
    <citation type="submission" date="2022-07" db="EMBL/GenBank/DDBJ databases">
        <title>Complete genome of MD9.</title>
        <authorList>
            <person name="Cao G."/>
        </authorList>
    </citation>
    <scope>NUCLEOTIDE SEQUENCE</scope>
    <source>
        <strain evidence="1">MD9</strain>
    </source>
</reference>
<gene>
    <name evidence="1" type="ORF">NOV18_21455</name>
</gene>
<protein>
    <submittedName>
        <fullName evidence="1">Uncharacterized protein</fullName>
    </submittedName>
</protein>
<dbReference type="GeneID" id="92664051"/>
<evidence type="ECO:0000313" key="2">
    <source>
        <dbReference type="Proteomes" id="UP001058744"/>
    </source>
</evidence>
<evidence type="ECO:0000313" key="1">
    <source>
        <dbReference type="EMBL" id="UUC17807.1"/>
    </source>
</evidence>
<sequence length="91" mass="10035">MSRPSHARKEVEQALRHAESKGWRVVVGGGHCWGKMYCPWNDAHCRCGEFCITSIWSTPRSPGNLARQLRRVVDNCSGSKVALGAPNAGEE</sequence>
<name>A0AAJ5HZM8_9PSED</name>
<dbReference type="RefSeq" id="WP_080604900.1">
    <property type="nucleotide sequence ID" value="NZ_BLJF01000001.1"/>
</dbReference>
<accession>A0AAJ5HZM8</accession>
<organism evidence="1 2">
    <name type="scientific">Pseudomonas asiatica</name>
    <dbReference type="NCBI Taxonomy" id="2219225"/>
    <lineage>
        <taxon>Bacteria</taxon>
        <taxon>Pseudomonadati</taxon>
        <taxon>Pseudomonadota</taxon>
        <taxon>Gammaproteobacteria</taxon>
        <taxon>Pseudomonadales</taxon>
        <taxon>Pseudomonadaceae</taxon>
        <taxon>Pseudomonas</taxon>
    </lineage>
</organism>
<dbReference type="AlphaFoldDB" id="A0AAJ5HZM8"/>
<dbReference type="EMBL" id="CP101700">
    <property type="protein sequence ID" value="UUC17807.1"/>
    <property type="molecule type" value="Genomic_DNA"/>
</dbReference>